<sequence>MFVQLGFIILLGQQPDQCYDAVTPNDMSSSTICAFTGAFVAFGLMTSVTWIMVRAIYMHLLICWTVNPNRYLNWGANIIAWALVVIFTTAVHIPVCRFGSGDTVTSTLAAPFRHFEVGCSLSGRSHWCCSSFVYCAKVYITFSLISKNVSSQNSTTPSTSTTNSKLARARAARSTALHVTAALGLHWRFLAIIAFSMMTTVIVCTIFSIADAHAEHMPFGNVDPLQVQKYQPKNSSLNCTTDELTSPFRQPEANVMAAFFVLGFFSIEILTLLWRNEIITGWMDVAKGCRGGEAGEG</sequence>
<reference evidence="6" key="1">
    <citation type="journal article" date="2020" name="Stud. Mycol.">
        <title>101 Dothideomycetes genomes: a test case for predicting lifestyles and emergence of pathogens.</title>
        <authorList>
            <person name="Haridas S."/>
            <person name="Albert R."/>
            <person name="Binder M."/>
            <person name="Bloem J."/>
            <person name="Labutti K."/>
            <person name="Salamov A."/>
            <person name="Andreopoulos B."/>
            <person name="Baker S."/>
            <person name="Barry K."/>
            <person name="Bills G."/>
            <person name="Bluhm B."/>
            <person name="Cannon C."/>
            <person name="Castanera R."/>
            <person name="Culley D."/>
            <person name="Daum C."/>
            <person name="Ezra D."/>
            <person name="Gonzalez J."/>
            <person name="Henrissat B."/>
            <person name="Kuo A."/>
            <person name="Liang C."/>
            <person name="Lipzen A."/>
            <person name="Lutzoni F."/>
            <person name="Magnuson J."/>
            <person name="Mondo S."/>
            <person name="Nolan M."/>
            <person name="Ohm R."/>
            <person name="Pangilinan J."/>
            <person name="Park H.-J."/>
            <person name="Ramirez L."/>
            <person name="Alfaro M."/>
            <person name="Sun H."/>
            <person name="Tritt A."/>
            <person name="Yoshinaga Y."/>
            <person name="Zwiers L.-H."/>
            <person name="Turgeon B."/>
            <person name="Goodwin S."/>
            <person name="Spatafora J."/>
            <person name="Crous P."/>
            <person name="Grigoriev I."/>
        </authorList>
    </citation>
    <scope>NUCLEOTIDE SEQUENCE</scope>
    <source>
        <strain evidence="6">CBS 627.86</strain>
    </source>
</reference>
<protein>
    <submittedName>
        <fullName evidence="6">Uncharacterized protein</fullName>
    </submittedName>
</protein>
<feature type="transmembrane region" description="Helical" evidence="5">
    <location>
        <begin position="34"/>
        <end position="53"/>
    </location>
</feature>
<keyword evidence="7" id="KW-1185">Reference proteome</keyword>
<evidence type="ECO:0000256" key="2">
    <source>
        <dbReference type="ARBA" id="ARBA00022692"/>
    </source>
</evidence>
<dbReference type="GO" id="GO:0016020">
    <property type="term" value="C:membrane"/>
    <property type="evidence" value="ECO:0007669"/>
    <property type="project" value="UniProtKB-SubCell"/>
</dbReference>
<comment type="subcellular location">
    <subcellularLocation>
        <location evidence="1">Membrane</location>
        <topology evidence="1">Multi-pass membrane protein</topology>
    </subcellularLocation>
</comment>
<evidence type="ECO:0000313" key="6">
    <source>
        <dbReference type="EMBL" id="KAF2109993.1"/>
    </source>
</evidence>
<evidence type="ECO:0000256" key="1">
    <source>
        <dbReference type="ARBA" id="ARBA00004141"/>
    </source>
</evidence>
<dbReference type="EMBL" id="ML977340">
    <property type="protein sequence ID" value="KAF2109993.1"/>
    <property type="molecule type" value="Genomic_DNA"/>
</dbReference>
<gene>
    <name evidence="6" type="ORF">BDV96DRAFT_651554</name>
</gene>
<dbReference type="Proteomes" id="UP000799770">
    <property type="component" value="Unassembled WGS sequence"/>
</dbReference>
<keyword evidence="4 5" id="KW-0472">Membrane</keyword>
<dbReference type="GO" id="GO:0004930">
    <property type="term" value="F:G protein-coupled receptor activity"/>
    <property type="evidence" value="ECO:0007669"/>
    <property type="project" value="InterPro"/>
</dbReference>
<evidence type="ECO:0000256" key="5">
    <source>
        <dbReference type="SAM" id="Phobius"/>
    </source>
</evidence>
<dbReference type="Gene3D" id="1.20.1070.10">
    <property type="entry name" value="Rhodopsin 7-helix transmembrane proteins"/>
    <property type="match status" value="1"/>
</dbReference>
<feature type="transmembrane region" description="Helical" evidence="5">
    <location>
        <begin position="255"/>
        <end position="274"/>
    </location>
</feature>
<dbReference type="Pfam" id="PF00002">
    <property type="entry name" value="7tm_2"/>
    <property type="match status" value="1"/>
</dbReference>
<dbReference type="PANTHER" id="PTHR42058:SF1">
    <property type="entry name" value="G-PROTEIN COUPLED RECEPTORS FAMILY 2 PROFILE 2 DOMAIN-CONTAINING PROTEIN"/>
    <property type="match status" value="1"/>
</dbReference>
<dbReference type="InterPro" id="IPR053247">
    <property type="entry name" value="GPCR_GPR1/git3-like"/>
</dbReference>
<keyword evidence="3 5" id="KW-1133">Transmembrane helix</keyword>
<dbReference type="AlphaFoldDB" id="A0A6A5YSP1"/>
<accession>A0A6A5YSP1</accession>
<feature type="transmembrane region" description="Helical" evidence="5">
    <location>
        <begin position="187"/>
        <end position="210"/>
    </location>
</feature>
<evidence type="ECO:0000256" key="4">
    <source>
        <dbReference type="ARBA" id="ARBA00023136"/>
    </source>
</evidence>
<evidence type="ECO:0000313" key="7">
    <source>
        <dbReference type="Proteomes" id="UP000799770"/>
    </source>
</evidence>
<name>A0A6A5YSP1_9PLEO</name>
<organism evidence="6 7">
    <name type="scientific">Lophiotrema nucula</name>
    <dbReference type="NCBI Taxonomy" id="690887"/>
    <lineage>
        <taxon>Eukaryota</taxon>
        <taxon>Fungi</taxon>
        <taxon>Dikarya</taxon>
        <taxon>Ascomycota</taxon>
        <taxon>Pezizomycotina</taxon>
        <taxon>Dothideomycetes</taxon>
        <taxon>Pleosporomycetidae</taxon>
        <taxon>Pleosporales</taxon>
        <taxon>Lophiotremataceae</taxon>
        <taxon>Lophiotrema</taxon>
    </lineage>
</organism>
<keyword evidence="2 5" id="KW-0812">Transmembrane</keyword>
<proteinExistence type="predicted"/>
<dbReference type="InterPro" id="IPR000832">
    <property type="entry name" value="GPCR_2_secretin-like"/>
</dbReference>
<evidence type="ECO:0000256" key="3">
    <source>
        <dbReference type="ARBA" id="ARBA00022989"/>
    </source>
</evidence>
<dbReference type="PANTHER" id="PTHR42058">
    <property type="entry name" value="G_PROTEIN_RECEP_F2_4 DOMAIN-CONTAINING PROTEIN"/>
    <property type="match status" value="1"/>
</dbReference>
<feature type="transmembrane region" description="Helical" evidence="5">
    <location>
        <begin position="74"/>
        <end position="95"/>
    </location>
</feature>
<dbReference type="OrthoDB" id="26203at2759"/>